<dbReference type="PANTHER" id="PTHR30461">
    <property type="entry name" value="DNA-INVERTASE FROM LAMBDOID PROPHAGE"/>
    <property type="match status" value="1"/>
</dbReference>
<dbReference type="SMART" id="SM00857">
    <property type="entry name" value="Resolvase"/>
    <property type="match status" value="1"/>
</dbReference>
<dbReference type="PROSITE" id="PS51736">
    <property type="entry name" value="RECOMBINASES_3"/>
    <property type="match status" value="1"/>
</dbReference>
<protein>
    <submittedName>
        <fullName evidence="3">Integrase</fullName>
    </submittedName>
</protein>
<dbReference type="PROSITE" id="PS51737">
    <property type="entry name" value="RECOMBINASE_DNA_BIND"/>
    <property type="match status" value="1"/>
</dbReference>
<dbReference type="InterPro" id="IPR025827">
    <property type="entry name" value="Zn_ribbon_recom_dom"/>
</dbReference>
<dbReference type="Gene3D" id="3.90.1750.20">
    <property type="entry name" value="Putative Large Serine Recombinase, Chain B, Domain 2"/>
    <property type="match status" value="1"/>
</dbReference>
<dbReference type="SUPFAM" id="SSF53041">
    <property type="entry name" value="Resolvase-like"/>
    <property type="match status" value="1"/>
</dbReference>
<dbReference type="InterPro" id="IPR036162">
    <property type="entry name" value="Resolvase-like_N_sf"/>
</dbReference>
<dbReference type="Pfam" id="PF00239">
    <property type="entry name" value="Resolvase"/>
    <property type="match status" value="1"/>
</dbReference>
<dbReference type="CDD" id="cd00338">
    <property type="entry name" value="Ser_Recombinase"/>
    <property type="match status" value="1"/>
</dbReference>
<evidence type="ECO:0000313" key="3">
    <source>
        <dbReference type="EMBL" id="DAF86028.1"/>
    </source>
</evidence>
<dbReference type="InterPro" id="IPR038109">
    <property type="entry name" value="DNA_bind_recomb_sf"/>
</dbReference>
<dbReference type="GO" id="GO:0000150">
    <property type="term" value="F:DNA strand exchange activity"/>
    <property type="evidence" value="ECO:0007669"/>
    <property type="project" value="InterPro"/>
</dbReference>
<dbReference type="Pfam" id="PF07508">
    <property type="entry name" value="Recombinase"/>
    <property type="match status" value="1"/>
</dbReference>
<dbReference type="GO" id="GO:0003677">
    <property type="term" value="F:DNA binding"/>
    <property type="evidence" value="ECO:0007669"/>
    <property type="project" value="InterPro"/>
</dbReference>
<dbReference type="PANTHER" id="PTHR30461:SF23">
    <property type="entry name" value="DNA RECOMBINASE-RELATED"/>
    <property type="match status" value="1"/>
</dbReference>
<dbReference type="Pfam" id="PF13408">
    <property type="entry name" value="Zn_ribbon_recom"/>
    <property type="match status" value="1"/>
</dbReference>
<feature type="domain" description="Recombinase" evidence="2">
    <location>
        <begin position="186"/>
        <end position="312"/>
    </location>
</feature>
<dbReference type="InterPro" id="IPR011109">
    <property type="entry name" value="DNA_bind_recombinase_dom"/>
</dbReference>
<evidence type="ECO:0000259" key="2">
    <source>
        <dbReference type="PROSITE" id="PS51737"/>
    </source>
</evidence>
<dbReference type="InterPro" id="IPR050639">
    <property type="entry name" value="SSR_resolvase"/>
</dbReference>
<dbReference type="EMBL" id="BK015935">
    <property type="protein sequence ID" value="DAF86028.1"/>
    <property type="molecule type" value="Genomic_DNA"/>
</dbReference>
<organism evidence="3">
    <name type="scientific">Siphoviridae sp. ctr0c13</name>
    <dbReference type="NCBI Taxonomy" id="2825683"/>
    <lineage>
        <taxon>Viruses</taxon>
        <taxon>Duplodnaviria</taxon>
        <taxon>Heunggongvirae</taxon>
        <taxon>Uroviricota</taxon>
        <taxon>Caudoviricetes</taxon>
    </lineage>
</organism>
<sequence>MGLAQKITVIPARRTIGTQKAKEDSQKTRVAAYCRVSTEYEEQESSYEMQVQHYNSYIQGNPDWEFAGVYADDGISGTNTAKRESFNRMIDDCKAGKIDMILTKSISRFSRNTVDCLKYTRELKTLNIAVFFEKENINTLDSKGEVLMTIMAALAQQESESISANVRLGIQFRNQQGKVRVNHNRFLGYTKDEDGKLIIVPEEAEIVRRIYAEYMDGKTFLQIRRGLEKDGIKNGAGNTKWWESNIRQILTNEKYIGDALLQKTYTVSVLEKKRSQNDGNLPKYYVEGCHEAIIDKDVFLRVQAEIKRRSNLITDGKKRVYSGKYALSGIVICGHCGDVFRRIKWNNRGVKSTVWRCASRVEKNGPDCPARTLKEEELKAAVVTAVNDAWTKRESVLPMLKENILAVIGAGEIEKISQVDQDIKEKQEELLKAGRDEEIIESIGDEILNLREEKHEIMMESALKQEQIERMEDMTEFLDKQVREITKYSEALVRRLIEKITVYDEKVVVEFKSGLAIEVDG</sequence>
<dbReference type="Gene3D" id="3.40.50.1390">
    <property type="entry name" value="Resolvase, N-terminal catalytic domain"/>
    <property type="match status" value="1"/>
</dbReference>
<dbReference type="InterPro" id="IPR006119">
    <property type="entry name" value="Resolv_N"/>
</dbReference>
<feature type="domain" description="Resolvase/invertase-type recombinase catalytic" evidence="1">
    <location>
        <begin position="29"/>
        <end position="177"/>
    </location>
</feature>
<name>A0A8S5TUZ8_9CAUD</name>
<proteinExistence type="predicted"/>
<reference evidence="3" key="1">
    <citation type="journal article" date="2021" name="Proc. Natl. Acad. Sci. U.S.A.">
        <title>A Catalog of Tens of Thousands of Viruses from Human Metagenomes Reveals Hidden Associations with Chronic Diseases.</title>
        <authorList>
            <person name="Tisza M.J."/>
            <person name="Buck C.B."/>
        </authorList>
    </citation>
    <scope>NUCLEOTIDE SEQUENCE</scope>
    <source>
        <strain evidence="3">Ctr0c13</strain>
    </source>
</reference>
<accession>A0A8S5TUZ8</accession>
<evidence type="ECO:0000259" key="1">
    <source>
        <dbReference type="PROSITE" id="PS51736"/>
    </source>
</evidence>